<evidence type="ECO:0000256" key="1">
    <source>
        <dbReference type="ARBA" id="ARBA00009176"/>
    </source>
</evidence>
<dbReference type="SUPFAM" id="SSF53590">
    <property type="entry name" value="Nucleoside hydrolase"/>
    <property type="match status" value="1"/>
</dbReference>
<dbReference type="EMBL" id="CAJZBQ010000005">
    <property type="protein sequence ID" value="CAG9312046.1"/>
    <property type="molecule type" value="Genomic_DNA"/>
</dbReference>
<evidence type="ECO:0000259" key="2">
    <source>
        <dbReference type="Pfam" id="PF01156"/>
    </source>
</evidence>
<gene>
    <name evidence="3" type="ORF">BSTOLATCC_MIC5303</name>
</gene>
<evidence type="ECO:0000313" key="3">
    <source>
        <dbReference type="EMBL" id="CAG9312046.1"/>
    </source>
</evidence>
<proteinExistence type="inferred from homology"/>
<protein>
    <recommendedName>
        <fullName evidence="2">Inosine/uridine-preferring nucleoside hydrolase domain-containing protein</fullName>
    </recommendedName>
</protein>
<comment type="caution">
    <text evidence="3">The sequence shown here is derived from an EMBL/GenBank/DDBJ whole genome shotgun (WGS) entry which is preliminary data.</text>
</comment>
<dbReference type="InterPro" id="IPR036452">
    <property type="entry name" value="Ribo_hydro-like"/>
</dbReference>
<name>A0AAU9IC83_9CILI</name>
<dbReference type="InterPro" id="IPR001910">
    <property type="entry name" value="Inosine/uridine_hydrolase_dom"/>
</dbReference>
<dbReference type="GO" id="GO:0016799">
    <property type="term" value="F:hydrolase activity, hydrolyzing N-glycosyl compounds"/>
    <property type="evidence" value="ECO:0007669"/>
    <property type="project" value="InterPro"/>
</dbReference>
<sequence length="306" mass="34668">MAKWIVDTDAGIDDAQALILGLSTPGFDIIAITTVTGNTKEEDVFYNTSEILRVCDREDIPIYRGARSPILRNNVFASHFHGIDGLGEYWSRHERPSFPQRNLETASQAIVRLSKEHSDLSLLCLGPLTNFATALLIDPNIKFTQVIAMGGNSNCIGNITQLAEFNFYADPEAAQIVLKRYPFTTLVTWELTFMEELLFDKEKSELWYSDTKKGEFIRDITSWVLDRCEKTATCDSVAMAVAIDQTLIMEYEDQPGEVCIENGITSGMVIVYRNKQRYGDMAINIRLINKINAERFWEMMFQSTKG</sequence>
<accession>A0AAU9IC83</accession>
<dbReference type="InterPro" id="IPR052775">
    <property type="entry name" value="IUN_hydrolase"/>
</dbReference>
<dbReference type="PANTHER" id="PTHR46190:SF1">
    <property type="entry name" value="SI:CH211-201H21.5"/>
    <property type="match status" value="1"/>
</dbReference>
<reference evidence="3" key="1">
    <citation type="submission" date="2021-09" db="EMBL/GenBank/DDBJ databases">
        <authorList>
            <consortium name="AG Swart"/>
            <person name="Singh M."/>
            <person name="Singh A."/>
            <person name="Seah K."/>
            <person name="Emmerich C."/>
        </authorList>
    </citation>
    <scope>NUCLEOTIDE SEQUENCE</scope>
    <source>
        <strain evidence="3">ATCC30299</strain>
    </source>
</reference>
<dbReference type="PANTHER" id="PTHR46190">
    <property type="entry name" value="SI:CH211-201H21.5-RELATED"/>
    <property type="match status" value="1"/>
</dbReference>
<dbReference type="Proteomes" id="UP001162131">
    <property type="component" value="Unassembled WGS sequence"/>
</dbReference>
<organism evidence="3 4">
    <name type="scientific">Blepharisma stoltei</name>
    <dbReference type="NCBI Taxonomy" id="1481888"/>
    <lineage>
        <taxon>Eukaryota</taxon>
        <taxon>Sar</taxon>
        <taxon>Alveolata</taxon>
        <taxon>Ciliophora</taxon>
        <taxon>Postciliodesmatophora</taxon>
        <taxon>Heterotrichea</taxon>
        <taxon>Heterotrichida</taxon>
        <taxon>Blepharismidae</taxon>
        <taxon>Blepharisma</taxon>
    </lineage>
</organism>
<evidence type="ECO:0000313" key="4">
    <source>
        <dbReference type="Proteomes" id="UP001162131"/>
    </source>
</evidence>
<dbReference type="AlphaFoldDB" id="A0AAU9IC83"/>
<keyword evidence="4" id="KW-1185">Reference proteome</keyword>
<dbReference type="Gene3D" id="3.90.245.10">
    <property type="entry name" value="Ribonucleoside hydrolase-like"/>
    <property type="match status" value="1"/>
</dbReference>
<dbReference type="Pfam" id="PF01156">
    <property type="entry name" value="IU_nuc_hydro"/>
    <property type="match status" value="1"/>
</dbReference>
<feature type="domain" description="Inosine/uridine-preferring nucleoside hydrolase" evidence="2">
    <location>
        <begin position="5"/>
        <end position="298"/>
    </location>
</feature>
<comment type="similarity">
    <text evidence="1">Belongs to the IUNH family.</text>
</comment>